<dbReference type="InterPro" id="IPR000515">
    <property type="entry name" value="MetI-like"/>
</dbReference>
<feature type="transmembrane region" description="Helical" evidence="7">
    <location>
        <begin position="166"/>
        <end position="183"/>
    </location>
</feature>
<dbReference type="EMBL" id="LQYI01000087">
    <property type="protein sequence ID" value="KYC65617.1"/>
    <property type="molecule type" value="Genomic_DNA"/>
</dbReference>
<comment type="caution">
    <text evidence="9">The sequence shown here is derived from an EMBL/GenBank/DDBJ whole genome shotgun (WGS) entry which is preliminary data.</text>
</comment>
<dbReference type="CDD" id="cd06261">
    <property type="entry name" value="TM_PBP2"/>
    <property type="match status" value="1"/>
</dbReference>
<feature type="transmembrane region" description="Helical" evidence="7">
    <location>
        <begin position="195"/>
        <end position="213"/>
    </location>
</feature>
<dbReference type="GeneID" id="93258080"/>
<dbReference type="PANTHER" id="PTHR30614:SF36">
    <property type="entry name" value="ABC TRANSPORTER MEMBRANE-SPANNING PERMEASE-GLUTAMINE TRANSPORT"/>
    <property type="match status" value="1"/>
</dbReference>
<comment type="subcellular location">
    <subcellularLocation>
        <location evidence="1 7">Cell membrane</location>
        <topology evidence="1 7">Multi-pass membrane protein</topology>
    </subcellularLocation>
</comment>
<evidence type="ECO:0000313" key="11">
    <source>
        <dbReference type="Proteomes" id="UP000075304"/>
    </source>
</evidence>
<keyword evidence="4 7" id="KW-0812">Transmembrane</keyword>
<evidence type="ECO:0000256" key="2">
    <source>
        <dbReference type="ARBA" id="ARBA00022448"/>
    </source>
</evidence>
<dbReference type="Pfam" id="PF00528">
    <property type="entry name" value="BPD_transp_1"/>
    <property type="match status" value="1"/>
</dbReference>
<dbReference type="EMBL" id="JASUZX010000002">
    <property type="protein sequence ID" value="MDL5041601.1"/>
    <property type="molecule type" value="Genomic_DNA"/>
</dbReference>
<dbReference type="InterPro" id="IPR043429">
    <property type="entry name" value="ArtM/GltK/GlnP/TcyL/YhdX-like"/>
</dbReference>
<dbReference type="RefSeq" id="WP_013860859.1">
    <property type="nucleotide sequence ID" value="NZ_CABJCT010000004.1"/>
</dbReference>
<keyword evidence="3" id="KW-1003">Cell membrane</keyword>
<feature type="transmembrane region" description="Helical" evidence="7">
    <location>
        <begin position="20"/>
        <end position="46"/>
    </location>
</feature>
<dbReference type="OMA" id="YYILPRQ"/>
<evidence type="ECO:0000256" key="1">
    <source>
        <dbReference type="ARBA" id="ARBA00004651"/>
    </source>
</evidence>
<evidence type="ECO:0000256" key="5">
    <source>
        <dbReference type="ARBA" id="ARBA00022989"/>
    </source>
</evidence>
<keyword evidence="6 7" id="KW-0472">Membrane</keyword>
<dbReference type="GO" id="GO:0006865">
    <property type="term" value="P:amino acid transport"/>
    <property type="evidence" value="ECO:0007669"/>
    <property type="project" value="TreeGrafter"/>
</dbReference>
<dbReference type="InterPro" id="IPR035906">
    <property type="entry name" value="MetI-like_sf"/>
</dbReference>
<organism evidence="9 11">
    <name type="scientific">Heyndrickxia coagulans</name>
    <name type="common">Weizmannia coagulans</name>
    <dbReference type="NCBI Taxonomy" id="1398"/>
    <lineage>
        <taxon>Bacteria</taxon>
        <taxon>Bacillati</taxon>
        <taxon>Bacillota</taxon>
        <taxon>Bacilli</taxon>
        <taxon>Bacillales</taxon>
        <taxon>Bacillaceae</taxon>
        <taxon>Heyndrickxia</taxon>
    </lineage>
</organism>
<dbReference type="InterPro" id="IPR010065">
    <property type="entry name" value="AA_ABC_transptr_permease_3TM"/>
</dbReference>
<protein>
    <submittedName>
        <fullName evidence="10">Amino acid ABC transporter permease</fullName>
    </submittedName>
</protein>
<evidence type="ECO:0000256" key="7">
    <source>
        <dbReference type="RuleBase" id="RU363032"/>
    </source>
</evidence>
<comment type="similarity">
    <text evidence="7">Belongs to the binding-protein-dependent transport system permease family.</text>
</comment>
<evidence type="ECO:0000256" key="4">
    <source>
        <dbReference type="ARBA" id="ARBA00022692"/>
    </source>
</evidence>
<dbReference type="SUPFAM" id="SSF161098">
    <property type="entry name" value="MetI-like"/>
    <property type="match status" value="1"/>
</dbReference>
<sequence length="229" mass="25794">MGHLGINIFFEGANFLRLLGGLYVSAKIAFLSIVFGGILGIVLGVLRTLHNPLLRLLLRLYLEFFRIVPTIVLLFLFYYILPQSFNINYKADTVGTIVFSLWMAAEMSDIVRGALISVPRHQVESGKAVGLSTVQLYRYVLLPQSVHLMIPATINLMTRIIKTTSLLLLISVVDVINVGQQIIEANSHRYQDGAFWIYGFIFILYFILCYPLSRLARRLERRGKAGANG</sequence>
<proteinExistence type="inferred from homology"/>
<keyword evidence="2 7" id="KW-0813">Transport</keyword>
<evidence type="ECO:0000313" key="10">
    <source>
        <dbReference type="EMBL" id="MDL5041601.1"/>
    </source>
</evidence>
<dbReference type="PROSITE" id="PS50928">
    <property type="entry name" value="ABC_TM1"/>
    <property type="match status" value="1"/>
</dbReference>
<evidence type="ECO:0000259" key="8">
    <source>
        <dbReference type="PROSITE" id="PS50928"/>
    </source>
</evidence>
<dbReference type="NCBIfam" id="TIGR01726">
    <property type="entry name" value="HEQRo_perm_3TM"/>
    <property type="match status" value="1"/>
</dbReference>
<dbReference type="AlphaFoldDB" id="A0A150K7T3"/>
<keyword evidence="5 7" id="KW-1133">Transmembrane helix</keyword>
<reference evidence="9 11" key="1">
    <citation type="submission" date="2016-01" db="EMBL/GenBank/DDBJ databases">
        <title>Genome Sequences of Twelve Sporeforming Bacillus Species Isolated from Foods.</title>
        <authorList>
            <person name="Berendsen E.M."/>
            <person name="Wells-Bennik M.H."/>
            <person name="Krawcyk A.O."/>
            <person name="De Jong A."/>
            <person name="Holsappel S."/>
            <person name="Eijlander R.T."/>
            <person name="Kuipers O.P."/>
        </authorList>
    </citation>
    <scope>NUCLEOTIDE SEQUENCE [LARGE SCALE GENOMIC DNA]</scope>
    <source>
        <strain evidence="9 11">B4099</strain>
    </source>
</reference>
<dbReference type="Gene3D" id="1.10.3720.10">
    <property type="entry name" value="MetI-like"/>
    <property type="match status" value="1"/>
</dbReference>
<feature type="domain" description="ABC transmembrane type-1" evidence="8">
    <location>
        <begin position="22"/>
        <end position="216"/>
    </location>
</feature>
<dbReference type="GO" id="GO:0043190">
    <property type="term" value="C:ATP-binding cassette (ABC) transporter complex"/>
    <property type="evidence" value="ECO:0007669"/>
    <property type="project" value="InterPro"/>
</dbReference>
<feature type="transmembrane region" description="Helical" evidence="7">
    <location>
        <begin position="58"/>
        <end position="81"/>
    </location>
</feature>
<evidence type="ECO:0000256" key="6">
    <source>
        <dbReference type="ARBA" id="ARBA00023136"/>
    </source>
</evidence>
<name>A0A150K7T3_HEYCO</name>
<reference evidence="10" key="2">
    <citation type="submission" date="2023-06" db="EMBL/GenBank/DDBJ databases">
        <title>Probiogenomic evaluation and L lactic producing Weizmannia coaggulans BKMTCR2-2 from tree bark.</title>
        <authorList>
            <person name="Mahittikon J."/>
            <person name="Tanasupawat S."/>
        </authorList>
    </citation>
    <scope>NUCLEOTIDE SEQUENCE</scope>
    <source>
        <strain evidence="10">BKMTCR2-2</strain>
    </source>
</reference>
<dbReference type="Proteomes" id="UP000075304">
    <property type="component" value="Unassembled WGS sequence"/>
</dbReference>
<evidence type="ECO:0000313" key="9">
    <source>
        <dbReference type="EMBL" id="KYC65617.1"/>
    </source>
</evidence>
<dbReference type="GO" id="GO:0022857">
    <property type="term" value="F:transmembrane transporter activity"/>
    <property type="evidence" value="ECO:0007669"/>
    <property type="project" value="InterPro"/>
</dbReference>
<accession>A0A150K7T3</accession>
<dbReference type="Proteomes" id="UP001223084">
    <property type="component" value="Unassembled WGS sequence"/>
</dbReference>
<gene>
    <name evidence="9" type="ORF">B4099_1496</name>
    <name evidence="10" type="ORF">QN341_11170</name>
</gene>
<dbReference type="PATRIC" id="fig|1398.25.peg.324"/>
<dbReference type="PANTHER" id="PTHR30614">
    <property type="entry name" value="MEMBRANE COMPONENT OF AMINO ACID ABC TRANSPORTER"/>
    <property type="match status" value="1"/>
</dbReference>
<evidence type="ECO:0000256" key="3">
    <source>
        <dbReference type="ARBA" id="ARBA00022475"/>
    </source>
</evidence>